<keyword evidence="1" id="KW-0812">Transmembrane</keyword>
<organism evidence="2 3">
    <name type="scientific">Listeria fleischmannii 1991</name>
    <dbReference type="NCBI Taxonomy" id="1430899"/>
    <lineage>
        <taxon>Bacteria</taxon>
        <taxon>Bacillati</taxon>
        <taxon>Bacillota</taxon>
        <taxon>Bacilli</taxon>
        <taxon>Bacillales</taxon>
        <taxon>Listeriaceae</taxon>
        <taxon>Listeria</taxon>
    </lineage>
</organism>
<proteinExistence type="predicted"/>
<keyword evidence="3" id="KW-1185">Reference proteome</keyword>
<evidence type="ECO:0000313" key="2">
    <source>
        <dbReference type="EMBL" id="KMT58023.1"/>
    </source>
</evidence>
<dbReference type="AlphaFoldDB" id="A0A0J8GB63"/>
<evidence type="ECO:0000313" key="3">
    <source>
        <dbReference type="Proteomes" id="UP000052258"/>
    </source>
</evidence>
<dbReference type="EMBL" id="AZHO01000035">
    <property type="protein sequence ID" value="KMT58023.1"/>
    <property type="molecule type" value="Genomic_DNA"/>
</dbReference>
<sequence length="48" mass="5593">MLGIKNNGKKESFKIAIFKKWILNDSFVILSYVRASFLLNTTFTPKLR</sequence>
<protein>
    <submittedName>
        <fullName evidence="2">Uncharacterized protein</fullName>
    </submittedName>
</protein>
<evidence type="ECO:0000256" key="1">
    <source>
        <dbReference type="SAM" id="Phobius"/>
    </source>
</evidence>
<accession>A0A0J8GB63</accession>
<dbReference type="Proteomes" id="UP000052258">
    <property type="component" value="Unassembled WGS sequence"/>
</dbReference>
<keyword evidence="1" id="KW-0472">Membrane</keyword>
<feature type="transmembrane region" description="Helical" evidence="1">
    <location>
        <begin position="21"/>
        <end position="39"/>
    </location>
</feature>
<name>A0A0J8GB63_9LIST</name>
<reference evidence="2 3" key="1">
    <citation type="journal article" date="2015" name="Genome Biol. Evol.">
        <title>Comparative Genomics of Listeria Sensu Lato: Genus-Wide Differences in Evolutionary Dynamics and the Progressive Gain of Complex, Potentially Pathogenicity-Related Traits through Lateral Gene Transfer.</title>
        <authorList>
            <person name="Chiara M."/>
            <person name="Caruso M."/>
            <person name="D'Erchia A.M."/>
            <person name="Manzari C."/>
            <person name="Fraccalvieri R."/>
            <person name="Goffredo E."/>
            <person name="Latorre L."/>
            <person name="Miccolupo A."/>
            <person name="Padalino I."/>
            <person name="Santagada G."/>
            <person name="Chiocco D."/>
            <person name="Pesole G."/>
            <person name="Horner D.S."/>
            <person name="Parisi A."/>
        </authorList>
    </citation>
    <scope>NUCLEOTIDE SEQUENCE [LARGE SCALE GENOMIC DNA]</scope>
    <source>
        <strain evidence="2 3">1991</strain>
    </source>
</reference>
<comment type="caution">
    <text evidence="2">The sequence shown here is derived from an EMBL/GenBank/DDBJ whole genome shotgun (WGS) entry which is preliminary data.</text>
</comment>
<gene>
    <name evidence="2" type="ORF">X560_2464</name>
</gene>
<keyword evidence="1" id="KW-1133">Transmembrane helix</keyword>